<sequence>MQNLKRQSLLTGLSSYAGVVIGYVNLLWLLPFIFSPEEFGTFRAVQDLGLLLVPFAQLGAANGLIRFFPTVRDRPLRLVMMSFGLSAFGFLLVLAAFQLFDTALTQAFSQNAAALLEQLTATKLLLFFALSVTLLEALSASYFKMAMPTFLRDVGIRLMTFGLGLSYYFGLIDFDQTCLGLAVIYALNSLFLVLYLLRQSSPTLPAAAQRDGTPPAILSLRNFLTYSLITMLGAAGGIIVSRVDSLMVSSLIGLEATAVYAIGFSMAVVIELPRRVLSQVHIPAISQHMQQEDRQAIAKLYTRMGVAPALLALLVFILIWVCLDGIYAYIPNAEVYQAGKWVVFWIGCAKLIDGLFSFNGEIIVYSKYYRFNLVATLLMSVAVIGFNLLLIPVHGVSGAAFASFLAMVGFNLLKAWFLYTKMRLHPFSIRQLYLLAISLLALTPHLFLKGLELAPWGTILLQGTVAAFIYGIGIWRIGFGQRIFLGASKK</sequence>
<dbReference type="STRING" id="1189621.A3SI_00255"/>
<dbReference type="InterPro" id="IPR050833">
    <property type="entry name" value="Poly_Biosynth_Transport"/>
</dbReference>
<feature type="transmembrane region" description="Helical" evidence="6">
    <location>
        <begin position="454"/>
        <end position="475"/>
    </location>
</feature>
<evidence type="ECO:0000256" key="3">
    <source>
        <dbReference type="ARBA" id="ARBA00022692"/>
    </source>
</evidence>
<dbReference type="EMBL" id="AJYA01000001">
    <property type="protein sequence ID" value="EIM78861.1"/>
    <property type="molecule type" value="Genomic_DNA"/>
</dbReference>
<keyword evidence="8" id="KW-1185">Reference proteome</keyword>
<dbReference type="OrthoDB" id="88014at2"/>
<feature type="transmembrane region" description="Helical" evidence="6">
    <location>
        <begin position="246"/>
        <end position="270"/>
    </location>
</feature>
<feature type="transmembrane region" description="Helical" evidence="6">
    <location>
        <begin position="178"/>
        <end position="197"/>
    </location>
</feature>
<keyword evidence="5 6" id="KW-0472">Membrane</keyword>
<dbReference type="AlphaFoldDB" id="I5CAK9"/>
<protein>
    <submittedName>
        <fullName evidence="7">Polysaccharide biosynthesis protein</fullName>
    </submittedName>
</protein>
<gene>
    <name evidence="7" type="ORF">A3SI_00255</name>
</gene>
<feature type="transmembrane region" description="Helical" evidence="6">
    <location>
        <begin position="120"/>
        <end position="142"/>
    </location>
</feature>
<evidence type="ECO:0000256" key="4">
    <source>
        <dbReference type="ARBA" id="ARBA00022989"/>
    </source>
</evidence>
<accession>I5CAK9</accession>
<dbReference type="RefSeq" id="WP_009053079.1">
    <property type="nucleotide sequence ID" value="NZ_AJYA01000001.1"/>
</dbReference>
<feature type="transmembrane region" description="Helical" evidence="6">
    <location>
        <begin position="154"/>
        <end position="172"/>
    </location>
</feature>
<dbReference type="GO" id="GO:0005886">
    <property type="term" value="C:plasma membrane"/>
    <property type="evidence" value="ECO:0007669"/>
    <property type="project" value="UniProtKB-SubCell"/>
</dbReference>
<evidence type="ECO:0000256" key="1">
    <source>
        <dbReference type="ARBA" id="ARBA00004651"/>
    </source>
</evidence>
<evidence type="ECO:0000256" key="6">
    <source>
        <dbReference type="SAM" id="Phobius"/>
    </source>
</evidence>
<comment type="caution">
    <text evidence="7">The sequence shown here is derived from an EMBL/GenBank/DDBJ whole genome shotgun (WGS) entry which is preliminary data.</text>
</comment>
<feature type="transmembrane region" description="Helical" evidence="6">
    <location>
        <begin position="309"/>
        <end position="330"/>
    </location>
</feature>
<proteinExistence type="predicted"/>
<name>I5CAK9_9BACT</name>
<keyword evidence="2" id="KW-1003">Cell membrane</keyword>
<evidence type="ECO:0000256" key="2">
    <source>
        <dbReference type="ARBA" id="ARBA00022475"/>
    </source>
</evidence>
<feature type="transmembrane region" description="Helical" evidence="6">
    <location>
        <begin position="342"/>
        <end position="364"/>
    </location>
</feature>
<keyword evidence="4 6" id="KW-1133">Transmembrane helix</keyword>
<comment type="subcellular location">
    <subcellularLocation>
        <location evidence="1">Cell membrane</location>
        <topology evidence="1">Multi-pass membrane protein</topology>
    </subcellularLocation>
</comment>
<dbReference type="PANTHER" id="PTHR30250">
    <property type="entry name" value="PST FAMILY PREDICTED COLANIC ACID TRANSPORTER"/>
    <property type="match status" value="1"/>
</dbReference>
<feature type="transmembrane region" description="Helical" evidence="6">
    <location>
        <begin position="399"/>
        <end position="419"/>
    </location>
</feature>
<feature type="transmembrane region" description="Helical" evidence="6">
    <location>
        <begin position="80"/>
        <end position="100"/>
    </location>
</feature>
<feature type="transmembrane region" description="Helical" evidence="6">
    <location>
        <begin position="48"/>
        <end position="68"/>
    </location>
</feature>
<feature type="transmembrane region" description="Helical" evidence="6">
    <location>
        <begin position="9"/>
        <end position="28"/>
    </location>
</feature>
<dbReference type="PANTHER" id="PTHR30250:SF11">
    <property type="entry name" value="O-ANTIGEN TRANSPORTER-RELATED"/>
    <property type="match status" value="1"/>
</dbReference>
<feature type="transmembrane region" description="Helical" evidence="6">
    <location>
        <begin position="371"/>
        <end position="393"/>
    </location>
</feature>
<dbReference type="Proteomes" id="UP000005551">
    <property type="component" value="Unassembled WGS sequence"/>
</dbReference>
<evidence type="ECO:0000313" key="7">
    <source>
        <dbReference type="EMBL" id="EIM78861.1"/>
    </source>
</evidence>
<keyword evidence="3 6" id="KW-0812">Transmembrane</keyword>
<evidence type="ECO:0000256" key="5">
    <source>
        <dbReference type="ARBA" id="ARBA00023136"/>
    </source>
</evidence>
<reference evidence="7 8" key="1">
    <citation type="submission" date="2012-05" db="EMBL/GenBank/DDBJ databases">
        <title>Genome sequence of Nitritalea halalkaliphila LW7.</title>
        <authorList>
            <person name="Jangir P.K."/>
            <person name="Singh A."/>
            <person name="Shivaji S."/>
            <person name="Sharma R."/>
        </authorList>
    </citation>
    <scope>NUCLEOTIDE SEQUENCE [LARGE SCALE GENOMIC DNA]</scope>
    <source>
        <strain evidence="7 8">LW7</strain>
    </source>
</reference>
<feature type="transmembrane region" description="Helical" evidence="6">
    <location>
        <begin position="218"/>
        <end position="240"/>
    </location>
</feature>
<feature type="transmembrane region" description="Helical" evidence="6">
    <location>
        <begin position="431"/>
        <end position="448"/>
    </location>
</feature>
<evidence type="ECO:0000313" key="8">
    <source>
        <dbReference type="Proteomes" id="UP000005551"/>
    </source>
</evidence>
<organism evidence="7 8">
    <name type="scientific">Nitritalea halalkaliphila LW7</name>
    <dbReference type="NCBI Taxonomy" id="1189621"/>
    <lineage>
        <taxon>Bacteria</taxon>
        <taxon>Pseudomonadati</taxon>
        <taxon>Bacteroidota</taxon>
        <taxon>Cytophagia</taxon>
        <taxon>Cytophagales</taxon>
        <taxon>Cyclobacteriaceae</taxon>
        <taxon>Nitritalea</taxon>
    </lineage>
</organism>